<keyword evidence="3" id="KW-0813">Transport</keyword>
<evidence type="ECO:0000256" key="4">
    <source>
        <dbReference type="ARBA" id="ARBA00022475"/>
    </source>
</evidence>
<evidence type="ECO:0000256" key="1">
    <source>
        <dbReference type="ARBA" id="ARBA00004202"/>
    </source>
</evidence>
<feature type="domain" description="ABC transporter" evidence="11">
    <location>
        <begin position="5"/>
        <end position="242"/>
    </location>
</feature>
<dbReference type="FunFam" id="3.40.50.300:FF:000127">
    <property type="entry name" value="Ribose import ATP-binding protein RbsA"/>
    <property type="match status" value="1"/>
</dbReference>
<proteinExistence type="predicted"/>
<evidence type="ECO:0000256" key="10">
    <source>
        <dbReference type="ARBA" id="ARBA00023136"/>
    </source>
</evidence>
<evidence type="ECO:0000256" key="5">
    <source>
        <dbReference type="ARBA" id="ARBA00022597"/>
    </source>
</evidence>
<evidence type="ECO:0000256" key="6">
    <source>
        <dbReference type="ARBA" id="ARBA00022737"/>
    </source>
</evidence>
<dbReference type="InterPro" id="IPR050107">
    <property type="entry name" value="ABC_carbohydrate_import_ATPase"/>
</dbReference>
<evidence type="ECO:0000259" key="11">
    <source>
        <dbReference type="PROSITE" id="PS50893"/>
    </source>
</evidence>
<dbReference type="InterPro" id="IPR003593">
    <property type="entry name" value="AAA+_ATPase"/>
</dbReference>
<dbReference type="GO" id="GO:0005524">
    <property type="term" value="F:ATP binding"/>
    <property type="evidence" value="ECO:0007669"/>
    <property type="project" value="UniProtKB-KW"/>
</dbReference>
<keyword evidence="5" id="KW-0762">Sugar transport</keyword>
<dbReference type="Gene3D" id="3.40.50.300">
    <property type="entry name" value="P-loop containing nucleotide triphosphate hydrolases"/>
    <property type="match status" value="2"/>
</dbReference>
<reference evidence="12 13" key="1">
    <citation type="submission" date="2019-06" db="EMBL/GenBank/DDBJ databases">
        <title>Sorghum-associated microbial communities from plants grown in Nebraska, USA.</title>
        <authorList>
            <person name="Schachtman D."/>
        </authorList>
    </citation>
    <scope>NUCLEOTIDE SEQUENCE [LARGE SCALE GENOMIC DNA]</scope>
    <source>
        <strain evidence="12 13">2482</strain>
    </source>
</reference>
<dbReference type="PANTHER" id="PTHR43790">
    <property type="entry name" value="CARBOHYDRATE TRANSPORT ATP-BINDING PROTEIN MG119-RELATED"/>
    <property type="match status" value="1"/>
</dbReference>
<dbReference type="EMBL" id="VIVN01000003">
    <property type="protein sequence ID" value="TWE05092.1"/>
    <property type="molecule type" value="Genomic_DNA"/>
</dbReference>
<evidence type="ECO:0000313" key="12">
    <source>
        <dbReference type="EMBL" id="TWE05092.1"/>
    </source>
</evidence>
<dbReference type="GO" id="GO:0016887">
    <property type="term" value="F:ATP hydrolysis activity"/>
    <property type="evidence" value="ECO:0007669"/>
    <property type="project" value="InterPro"/>
</dbReference>
<dbReference type="AlphaFoldDB" id="A0A561DNZ6"/>
<evidence type="ECO:0000256" key="7">
    <source>
        <dbReference type="ARBA" id="ARBA00022741"/>
    </source>
</evidence>
<dbReference type="PANTHER" id="PTHR43790:SF3">
    <property type="entry name" value="D-ALLOSE IMPORT ATP-BINDING PROTEIN ALSA-RELATED"/>
    <property type="match status" value="1"/>
</dbReference>
<feature type="domain" description="ABC transporter" evidence="11">
    <location>
        <begin position="252"/>
        <end position="495"/>
    </location>
</feature>
<keyword evidence="13" id="KW-1185">Reference proteome</keyword>
<organism evidence="12 13">
    <name type="scientific">Neobacillus bataviensis</name>
    <dbReference type="NCBI Taxonomy" id="220685"/>
    <lineage>
        <taxon>Bacteria</taxon>
        <taxon>Bacillati</taxon>
        <taxon>Bacillota</taxon>
        <taxon>Bacilli</taxon>
        <taxon>Bacillales</taxon>
        <taxon>Bacillaceae</taxon>
        <taxon>Neobacillus</taxon>
    </lineage>
</organism>
<dbReference type="CDD" id="cd03215">
    <property type="entry name" value="ABC_Carb_Monos_II"/>
    <property type="match status" value="1"/>
</dbReference>
<keyword evidence="7" id="KW-0547">Nucleotide-binding</keyword>
<dbReference type="CDD" id="cd03216">
    <property type="entry name" value="ABC_Carb_Monos_I"/>
    <property type="match status" value="1"/>
</dbReference>
<keyword evidence="10" id="KW-0472">Membrane</keyword>
<evidence type="ECO:0000256" key="9">
    <source>
        <dbReference type="ARBA" id="ARBA00022967"/>
    </source>
</evidence>
<gene>
    <name evidence="12" type="ORF">FB550_103267</name>
</gene>
<dbReference type="GO" id="GO:0015749">
    <property type="term" value="P:monosaccharide transmembrane transport"/>
    <property type="evidence" value="ECO:0007669"/>
    <property type="project" value="UniProtKB-ARBA"/>
</dbReference>
<dbReference type="InterPro" id="IPR017871">
    <property type="entry name" value="ABC_transporter-like_CS"/>
</dbReference>
<dbReference type="SUPFAM" id="SSF52540">
    <property type="entry name" value="P-loop containing nucleoside triphosphate hydrolases"/>
    <property type="match status" value="2"/>
</dbReference>
<evidence type="ECO:0000256" key="8">
    <source>
        <dbReference type="ARBA" id="ARBA00022840"/>
    </source>
</evidence>
<dbReference type="PROSITE" id="PS00211">
    <property type="entry name" value="ABC_TRANSPORTER_1"/>
    <property type="match status" value="1"/>
</dbReference>
<dbReference type="InterPro" id="IPR027417">
    <property type="entry name" value="P-loop_NTPase"/>
</dbReference>
<accession>A0A561DNZ6</accession>
<name>A0A561DNZ6_9BACI</name>
<dbReference type="PROSITE" id="PS50893">
    <property type="entry name" value="ABC_TRANSPORTER_2"/>
    <property type="match status" value="2"/>
</dbReference>
<keyword evidence="8 12" id="KW-0067">ATP-binding</keyword>
<dbReference type="SMART" id="SM00382">
    <property type="entry name" value="AAA"/>
    <property type="match status" value="2"/>
</dbReference>
<dbReference type="RefSeq" id="WP_144563623.1">
    <property type="nucleotide sequence ID" value="NZ_VIVN01000003.1"/>
</dbReference>
<comment type="subcellular location">
    <subcellularLocation>
        <location evidence="2">Cell inner membrane</location>
    </subcellularLocation>
    <subcellularLocation>
        <location evidence="1">Cell membrane</location>
        <topology evidence="1">Peripheral membrane protein</topology>
    </subcellularLocation>
</comment>
<dbReference type="FunFam" id="3.40.50.300:FF:000126">
    <property type="entry name" value="Galactose/methyl galactoside import ATP-binding protein MglA"/>
    <property type="match status" value="1"/>
</dbReference>
<protein>
    <submittedName>
        <fullName evidence="12">Monosaccharide ABC transporter ATP-binding protein (CUT2 family)</fullName>
    </submittedName>
</protein>
<sequence length="497" mass="54750">MINTLQLRNISKSFSGVKALTDVSFTIYGGQVQCLVGENGAGKSTIIKILAGFYKPDQGGEIVIDNEPVAFSSPRDSQNHGIAVIHQELLLVPHLTVAENISLGHWPKNNRKLVNWKDVEKRAEEALKMLGANIDPNAIVSSLSTGEQQLVEIARSLSRETRVLILDEPTASLSESETQRLMQIVKNLRDKGMAIMYVSHRLEEVFELADMITVFRDGKLVQSATKKEITPNNIVRLMVGRDVSLERTRKPVHGKKVLEVRNLTRKGAIENISFDLHEGEILGVGGLVGAGRTEIFRCLFGVDPIDTGEVIINGQKVNIKSPQDAIKHGIGFVTEDRKTQGLVLNASVKDNASISILNNIKRFGFIDQNREKEIVQSYKEQLRIKTPSLETAVNSLSGGNQQKVVLARWLATHPKILLLDEPTRGVDVGARAEIQAMIENLVAQGLAIIIISSDLMELLALSDRIIVMREGRNVAELKDDKITKEEVIKFATGADAS</sequence>
<keyword evidence="4" id="KW-1003">Cell membrane</keyword>
<evidence type="ECO:0000256" key="3">
    <source>
        <dbReference type="ARBA" id="ARBA00022448"/>
    </source>
</evidence>
<dbReference type="InterPro" id="IPR003439">
    <property type="entry name" value="ABC_transporter-like_ATP-bd"/>
</dbReference>
<dbReference type="GO" id="GO:0005886">
    <property type="term" value="C:plasma membrane"/>
    <property type="evidence" value="ECO:0007669"/>
    <property type="project" value="UniProtKB-SubCell"/>
</dbReference>
<evidence type="ECO:0000313" key="13">
    <source>
        <dbReference type="Proteomes" id="UP000319671"/>
    </source>
</evidence>
<evidence type="ECO:0000256" key="2">
    <source>
        <dbReference type="ARBA" id="ARBA00004533"/>
    </source>
</evidence>
<keyword evidence="9" id="KW-1278">Translocase</keyword>
<comment type="caution">
    <text evidence="12">The sequence shown here is derived from an EMBL/GenBank/DDBJ whole genome shotgun (WGS) entry which is preliminary data.</text>
</comment>
<dbReference type="Pfam" id="PF00005">
    <property type="entry name" value="ABC_tran"/>
    <property type="match status" value="2"/>
</dbReference>
<keyword evidence="6" id="KW-0677">Repeat</keyword>
<dbReference type="Proteomes" id="UP000319671">
    <property type="component" value="Unassembled WGS sequence"/>
</dbReference>